<evidence type="ECO:0000259" key="4">
    <source>
        <dbReference type="Pfam" id="PF05726"/>
    </source>
</evidence>
<dbReference type="SUPFAM" id="SSF51182">
    <property type="entry name" value="RmlC-like cupins"/>
    <property type="match status" value="1"/>
</dbReference>
<dbReference type="AlphaFoldDB" id="A0A9Q1GZR6"/>
<dbReference type="PIRSF" id="PIRSF006232">
    <property type="entry name" value="Pirin"/>
    <property type="match status" value="1"/>
</dbReference>
<dbReference type="InterPro" id="IPR003829">
    <property type="entry name" value="Pirin_N_dom"/>
</dbReference>
<dbReference type="Proteomes" id="UP001152320">
    <property type="component" value="Chromosome 15"/>
</dbReference>
<name>A0A9Q1GZR6_HOLLE</name>
<dbReference type="EMBL" id="JAIZAY010000015">
    <property type="protein sequence ID" value="KAJ8028709.1"/>
    <property type="molecule type" value="Genomic_DNA"/>
</dbReference>
<dbReference type="PANTHER" id="PTHR13903">
    <property type="entry name" value="PIRIN-RELATED"/>
    <property type="match status" value="1"/>
</dbReference>
<sequence length="263" mass="28563">MSRSVVKTLSPEEEEEGLGVRVKRTIGGSQITYILQGSMKHEDFCGNEGEVPSGSIQVLSSGCGLVHSESPISDEVVTGVQIFVNIPGEHKLSPPTYQCHPSQDIPTAIKGGVKVNILVGEAFGNKSQLKCVTPVNICDITMETDKEIDVPLHSDWAAVAYILSGKLSIGPSAKHVVCLPHELAILSEGETVHLENKGTEPCRFLLMTGKPLGEEVARQGLFVMNNEEKICQTIKDYHLGINGFERASEWSSKTGLEYLESQF</sequence>
<evidence type="ECO:0000313" key="6">
    <source>
        <dbReference type="Proteomes" id="UP001152320"/>
    </source>
</evidence>
<evidence type="ECO:0000259" key="3">
    <source>
        <dbReference type="Pfam" id="PF02678"/>
    </source>
</evidence>
<proteinExistence type="inferred from homology"/>
<dbReference type="PANTHER" id="PTHR13903:SF8">
    <property type="entry name" value="PIRIN"/>
    <property type="match status" value="1"/>
</dbReference>
<dbReference type="Gene3D" id="2.60.120.10">
    <property type="entry name" value="Jelly Rolls"/>
    <property type="match status" value="2"/>
</dbReference>
<keyword evidence="6" id="KW-1185">Reference proteome</keyword>
<comment type="similarity">
    <text evidence="1 2">Belongs to the pirin family.</text>
</comment>
<dbReference type="Pfam" id="PF05726">
    <property type="entry name" value="Pirin_C"/>
    <property type="match status" value="1"/>
</dbReference>
<dbReference type="Pfam" id="PF02678">
    <property type="entry name" value="Pirin"/>
    <property type="match status" value="1"/>
</dbReference>
<dbReference type="GO" id="GO:0008127">
    <property type="term" value="F:quercetin 2,3-dioxygenase activity"/>
    <property type="evidence" value="ECO:0007669"/>
    <property type="project" value="TreeGrafter"/>
</dbReference>
<comment type="caution">
    <text evidence="5">The sequence shown here is derived from an EMBL/GenBank/DDBJ whole genome shotgun (WGS) entry which is preliminary data.</text>
</comment>
<feature type="domain" description="Pirin N-terminal" evidence="3">
    <location>
        <begin position="15"/>
        <end position="84"/>
    </location>
</feature>
<gene>
    <name evidence="5" type="ORF">HOLleu_31024</name>
</gene>
<dbReference type="InterPro" id="IPR011051">
    <property type="entry name" value="RmlC_Cupin_sf"/>
</dbReference>
<feature type="domain" description="Pirin C-terminal" evidence="4">
    <location>
        <begin position="138"/>
        <end position="240"/>
    </location>
</feature>
<dbReference type="OrthoDB" id="198735at2759"/>
<dbReference type="GO" id="GO:0005634">
    <property type="term" value="C:nucleus"/>
    <property type="evidence" value="ECO:0007669"/>
    <property type="project" value="TreeGrafter"/>
</dbReference>
<dbReference type="InterPro" id="IPR008778">
    <property type="entry name" value="Pirin_C_dom"/>
</dbReference>
<protein>
    <submittedName>
        <fullName evidence="5">Pirin</fullName>
    </submittedName>
</protein>
<dbReference type="InterPro" id="IPR012093">
    <property type="entry name" value="Pirin"/>
</dbReference>
<dbReference type="CDD" id="cd02247">
    <property type="entry name" value="cupin_pirin_C"/>
    <property type="match status" value="1"/>
</dbReference>
<accession>A0A9Q1GZR6</accession>
<evidence type="ECO:0000256" key="1">
    <source>
        <dbReference type="ARBA" id="ARBA00008416"/>
    </source>
</evidence>
<dbReference type="InterPro" id="IPR014710">
    <property type="entry name" value="RmlC-like_jellyroll"/>
</dbReference>
<reference evidence="5" key="1">
    <citation type="submission" date="2021-10" db="EMBL/GenBank/DDBJ databases">
        <title>Tropical sea cucumber genome reveals ecological adaptation and Cuvierian tubules defense mechanism.</title>
        <authorList>
            <person name="Chen T."/>
        </authorList>
    </citation>
    <scope>NUCLEOTIDE SEQUENCE</scope>
    <source>
        <strain evidence="5">Nanhai2018</strain>
        <tissue evidence="5">Muscle</tissue>
    </source>
</reference>
<organism evidence="5 6">
    <name type="scientific">Holothuria leucospilota</name>
    <name type="common">Black long sea cucumber</name>
    <name type="synonym">Mertensiothuria leucospilota</name>
    <dbReference type="NCBI Taxonomy" id="206669"/>
    <lineage>
        <taxon>Eukaryota</taxon>
        <taxon>Metazoa</taxon>
        <taxon>Echinodermata</taxon>
        <taxon>Eleutherozoa</taxon>
        <taxon>Echinozoa</taxon>
        <taxon>Holothuroidea</taxon>
        <taxon>Aspidochirotacea</taxon>
        <taxon>Aspidochirotida</taxon>
        <taxon>Holothuriidae</taxon>
        <taxon>Holothuria</taxon>
    </lineage>
</organism>
<evidence type="ECO:0000256" key="2">
    <source>
        <dbReference type="RuleBase" id="RU003457"/>
    </source>
</evidence>
<evidence type="ECO:0000313" key="5">
    <source>
        <dbReference type="EMBL" id="KAJ8028709.1"/>
    </source>
</evidence>